<dbReference type="OrthoDB" id="4065908at2759"/>
<reference evidence="3" key="4">
    <citation type="submission" date="2025-08" db="UniProtKB">
        <authorList>
            <consortium name="RefSeq"/>
        </authorList>
    </citation>
    <scope>IDENTIFICATION</scope>
    <source>
        <strain evidence="3">CBS432</strain>
    </source>
</reference>
<organism evidence="3">
    <name type="scientific">Saccharomyces paradoxus</name>
    <name type="common">Yeast</name>
    <name type="synonym">Saccharomyces douglasii</name>
    <dbReference type="NCBI Taxonomy" id="27291"/>
    <lineage>
        <taxon>Eukaryota</taxon>
        <taxon>Fungi</taxon>
        <taxon>Dikarya</taxon>
        <taxon>Ascomycota</taxon>
        <taxon>Saccharomycotina</taxon>
        <taxon>Saccharomycetes</taxon>
        <taxon>Saccharomycetales</taxon>
        <taxon>Saccharomycetaceae</taxon>
        <taxon>Saccharomyces</taxon>
    </lineage>
</organism>
<evidence type="ECO:0000313" key="3">
    <source>
        <dbReference type="RefSeq" id="XP_033767818.1"/>
    </source>
</evidence>
<keyword evidence="2" id="KW-0732">Signal</keyword>
<dbReference type="GeneID" id="54632187"/>
<sequence length="161" mass="16936">MKISQFGSLAFIPIALLQILIVQAQLLTDSNAQDLNTAFGQKVQYTFLDNGSSNDQLLHLPSTTSSGIITSSLAATNNTGFSLSSSLPKVTSSVVSSINYQSSNSTVVTQLTSLPSSSGNQTTSPKTTNTISSSTSTGGVGSVRPCFYFVLMLETITYLFS</sequence>
<reference evidence="3" key="2">
    <citation type="submission" date="2020-01" db="EMBL/GenBank/DDBJ databases">
        <title>Population-level Yeast Reference Genomes.</title>
        <authorList>
            <person name="Yue J.-X."/>
        </authorList>
    </citation>
    <scope>NUCLEOTIDE SEQUENCE</scope>
    <source>
        <strain evidence="3">CBS432</strain>
    </source>
</reference>
<dbReference type="VEuPathDB" id="FungiDB:SPAR_L00970"/>
<evidence type="ECO:0000256" key="1">
    <source>
        <dbReference type="SAM" id="MobiDB-lite"/>
    </source>
</evidence>
<feature type="region of interest" description="Disordered" evidence="1">
    <location>
        <begin position="111"/>
        <end position="139"/>
    </location>
</feature>
<proteinExistence type="predicted"/>
<gene>
    <name evidence="3" type="primary">NFG1</name>
    <name evidence="3" type="ORF">SPAR_L00970</name>
</gene>
<reference evidence="3" key="3">
    <citation type="submission" date="2025-07" db="EMBL/GenBank/DDBJ databases">
        <authorList>
            <consortium name="NCBI Genome Project"/>
        </authorList>
    </citation>
    <scope>NUCLEOTIDE SEQUENCE</scope>
    <source>
        <strain evidence="3">CBS432</strain>
    </source>
</reference>
<feature type="chain" id="PRO_5034820349" evidence="2">
    <location>
        <begin position="25"/>
        <end position="161"/>
    </location>
</feature>
<protein>
    <submittedName>
        <fullName evidence="3">Nfg1p</fullName>
    </submittedName>
</protein>
<name>A0A8B8UVS1_SACPA</name>
<reference evidence="3" key="1">
    <citation type="journal article" date="2017" name="Nat. Genet.">
        <title>Contrasting evolutionary genome dynamics between domesticated and wild yeasts.</title>
        <authorList>
            <person name="Yue J.X."/>
            <person name="Li J."/>
            <person name="Aigrain L."/>
            <person name="Hallin J."/>
            <person name="Persson K."/>
            <person name="Oliver K."/>
            <person name="Bergstrom A."/>
            <person name="Coupland P."/>
            <person name="Warringer J."/>
            <person name="Lagomarsino M.C."/>
            <person name="Fischer G."/>
            <person name="Durbin R."/>
            <person name="Liti G."/>
        </authorList>
    </citation>
    <scope>NUCLEOTIDE SEQUENCE</scope>
    <source>
        <strain evidence="3">CBS432</strain>
    </source>
</reference>
<dbReference type="AlphaFoldDB" id="A0A8B8UVS1"/>
<feature type="compositionally biased region" description="Low complexity" evidence="1">
    <location>
        <begin position="122"/>
        <end position="137"/>
    </location>
</feature>
<accession>A0A8B8UVS1</accession>
<dbReference type="KEGG" id="spao:SPAR_L00970"/>
<dbReference type="RefSeq" id="XP_033767818.1">
    <property type="nucleotide sequence ID" value="XM_033911927.1"/>
</dbReference>
<feature type="compositionally biased region" description="Polar residues" evidence="1">
    <location>
        <begin position="111"/>
        <end position="121"/>
    </location>
</feature>
<evidence type="ECO:0000256" key="2">
    <source>
        <dbReference type="SAM" id="SignalP"/>
    </source>
</evidence>
<feature type="signal peptide" evidence="2">
    <location>
        <begin position="1"/>
        <end position="24"/>
    </location>
</feature>